<organism evidence="7 8">
    <name type="scientific">Tessaracoccus defluvii</name>
    <dbReference type="NCBI Taxonomy" id="1285901"/>
    <lineage>
        <taxon>Bacteria</taxon>
        <taxon>Bacillati</taxon>
        <taxon>Actinomycetota</taxon>
        <taxon>Actinomycetes</taxon>
        <taxon>Propionibacteriales</taxon>
        <taxon>Propionibacteriaceae</taxon>
        <taxon>Tessaracoccus</taxon>
    </lineage>
</organism>
<accession>A0A7H0H8V2</accession>
<evidence type="ECO:0000313" key="7">
    <source>
        <dbReference type="EMBL" id="QNP56968.1"/>
    </source>
</evidence>
<dbReference type="Pfam" id="PF03649">
    <property type="entry name" value="UPF0014"/>
    <property type="match status" value="1"/>
</dbReference>
<feature type="transmembrane region" description="Helical" evidence="6">
    <location>
        <begin position="6"/>
        <end position="24"/>
    </location>
</feature>
<keyword evidence="5 6" id="KW-0472">Membrane</keyword>
<feature type="transmembrane region" description="Helical" evidence="6">
    <location>
        <begin position="120"/>
        <end position="140"/>
    </location>
</feature>
<evidence type="ECO:0000256" key="2">
    <source>
        <dbReference type="ARBA" id="ARBA00005268"/>
    </source>
</evidence>
<feature type="transmembrane region" description="Helical" evidence="6">
    <location>
        <begin position="61"/>
        <end position="79"/>
    </location>
</feature>
<evidence type="ECO:0000313" key="8">
    <source>
        <dbReference type="Proteomes" id="UP000516117"/>
    </source>
</evidence>
<dbReference type="AlphaFoldDB" id="A0A7H0H8V2"/>
<keyword evidence="3 6" id="KW-0812">Transmembrane</keyword>
<reference evidence="7 8" key="1">
    <citation type="submission" date="2020-08" db="EMBL/GenBank/DDBJ databases">
        <title>Genome sequence of Tessaracoccus defluvii JCM 17540T.</title>
        <authorList>
            <person name="Hyun D.-W."/>
            <person name="Bae J.-W."/>
        </authorList>
    </citation>
    <scope>NUCLEOTIDE SEQUENCE [LARGE SCALE GENOMIC DNA]</scope>
    <source>
        <strain evidence="7 8">JCM 17540</strain>
    </source>
</reference>
<feature type="transmembrane region" description="Helical" evidence="6">
    <location>
        <begin position="91"/>
        <end position="114"/>
    </location>
</feature>
<dbReference type="InterPro" id="IPR005226">
    <property type="entry name" value="UPF0014_fam"/>
</dbReference>
<comment type="subcellular location">
    <subcellularLocation>
        <location evidence="1">Membrane</location>
        <topology evidence="1">Multi-pass membrane protein</topology>
    </subcellularLocation>
</comment>
<dbReference type="PANTHER" id="PTHR30028:SF0">
    <property type="entry name" value="PROTEIN ALUMINUM SENSITIVE 3"/>
    <property type="match status" value="1"/>
</dbReference>
<dbReference type="GO" id="GO:0005886">
    <property type="term" value="C:plasma membrane"/>
    <property type="evidence" value="ECO:0007669"/>
    <property type="project" value="TreeGrafter"/>
</dbReference>
<evidence type="ECO:0000256" key="4">
    <source>
        <dbReference type="ARBA" id="ARBA00022989"/>
    </source>
</evidence>
<dbReference type="KEGG" id="tdf:H9L22_06475"/>
<evidence type="ECO:0000256" key="6">
    <source>
        <dbReference type="SAM" id="Phobius"/>
    </source>
</evidence>
<proteinExistence type="inferred from homology"/>
<evidence type="ECO:0000256" key="3">
    <source>
        <dbReference type="ARBA" id="ARBA00022692"/>
    </source>
</evidence>
<dbReference type="EMBL" id="CP060789">
    <property type="protein sequence ID" value="QNP56968.1"/>
    <property type="molecule type" value="Genomic_DNA"/>
</dbReference>
<evidence type="ECO:0000256" key="1">
    <source>
        <dbReference type="ARBA" id="ARBA00004141"/>
    </source>
</evidence>
<sequence>MTVEPGWQLAVALAAFVVLGVAVARAGRLPLVSAIPWAAVRAAVQLVAVSLVVGLALSHPAWAFGFLTVMFTIGVVTTARRTELKGLRPRLAAAAAMAAGAVPVLLIVFLSGAAPLNGAAIVPIGSIVVGNMMTAHTLAARRAFAELRARIPEYEAYLSLGFTRNTAVTAIVTETLHEAIIPALDQTRTVGLVTLPGAYIGVLLGGGSPWEAAAAQVLVLVGINTGQACTAVTARWLMARGLLLPPDLLERLRP</sequence>
<dbReference type="Proteomes" id="UP000516117">
    <property type="component" value="Chromosome"/>
</dbReference>
<comment type="similarity">
    <text evidence="2">Belongs to the UPF0014 family.</text>
</comment>
<keyword evidence="8" id="KW-1185">Reference proteome</keyword>
<evidence type="ECO:0000256" key="5">
    <source>
        <dbReference type="ARBA" id="ARBA00023136"/>
    </source>
</evidence>
<name>A0A7H0H8V2_9ACTN</name>
<dbReference type="PANTHER" id="PTHR30028">
    <property type="entry name" value="UPF0014 INNER MEMBRANE PROTEIN YBBM-RELATED"/>
    <property type="match status" value="1"/>
</dbReference>
<feature type="transmembrane region" description="Helical" evidence="6">
    <location>
        <begin position="31"/>
        <end position="55"/>
    </location>
</feature>
<protein>
    <submittedName>
        <fullName evidence="7">ABC transporter permease</fullName>
    </submittedName>
</protein>
<keyword evidence="4 6" id="KW-1133">Transmembrane helix</keyword>
<gene>
    <name evidence="7" type="ORF">H9L22_06475</name>
</gene>
<dbReference type="RefSeq" id="WP_187722067.1">
    <property type="nucleotide sequence ID" value="NZ_BAABBL010000003.1"/>
</dbReference>